<dbReference type="InterPro" id="IPR050883">
    <property type="entry name" value="PNGase"/>
</dbReference>
<dbReference type="Gene3D" id="2.70.98.10">
    <property type="match status" value="1"/>
</dbReference>
<dbReference type="NCBIfam" id="TIGR01180">
    <property type="entry name" value="aman2_put"/>
    <property type="match status" value="1"/>
</dbReference>
<dbReference type="STRING" id="688.A6E04_03505"/>
<dbReference type="PANTHER" id="PTHR12143">
    <property type="entry name" value="PEPTIDE N-GLYCANASE PNGASE -RELATED"/>
    <property type="match status" value="1"/>
</dbReference>
<dbReference type="GO" id="GO:0005829">
    <property type="term" value="C:cytosol"/>
    <property type="evidence" value="ECO:0007669"/>
    <property type="project" value="TreeGrafter"/>
</dbReference>
<dbReference type="Proteomes" id="UP000093523">
    <property type="component" value="Unassembled WGS sequence"/>
</dbReference>
<dbReference type="Gene3D" id="1.20.1610.10">
    <property type="entry name" value="alpha-1,2-mannosidases domains"/>
    <property type="match status" value="1"/>
</dbReference>
<feature type="domain" description="Glycosyl hydrolase family 92 N-terminal" evidence="2">
    <location>
        <begin position="55"/>
        <end position="316"/>
    </location>
</feature>
<dbReference type="InterPro" id="IPR005887">
    <property type="entry name" value="GH92_a_mannosidase_put"/>
</dbReference>
<accession>A0A1B9P392</accession>
<dbReference type="OrthoDB" id="9804511at2"/>
<dbReference type="InterPro" id="IPR041371">
    <property type="entry name" value="GH92_N"/>
</dbReference>
<dbReference type="RefSeq" id="WP_065609476.1">
    <property type="nucleotide sequence ID" value="NZ_CAWMPN010000004.1"/>
</dbReference>
<dbReference type="Pfam" id="PF07971">
    <property type="entry name" value="Glyco_hydro_92"/>
    <property type="match status" value="1"/>
</dbReference>
<evidence type="ECO:0000313" key="3">
    <source>
        <dbReference type="EMBL" id="OCH22982.1"/>
    </source>
</evidence>
<reference evidence="3 4" key="1">
    <citation type="submission" date="2016-06" db="EMBL/GenBank/DDBJ databases">
        <authorList>
            <person name="Kjaerup R.B."/>
            <person name="Dalgaard T.S."/>
            <person name="Juul-Madsen H.R."/>
        </authorList>
    </citation>
    <scope>NUCLEOTIDE SEQUENCE [LARGE SCALE GENOMIC DNA]</scope>
    <source>
        <strain evidence="3 4">1S159</strain>
    </source>
</reference>
<feature type="domain" description="Glycosyl hydrolase family 92" evidence="1">
    <location>
        <begin position="323"/>
        <end position="909"/>
    </location>
</feature>
<sequence length="919" mass="102850">MKFKRNLLSIAVLIGMVGLTGCNEETVNVSVTNPNISIPTTPIGPSISSDSVLKYVNTLIGTKGLGNVNPSPVMPEGMIQPSPDNYDPNGWNGKGSPSEYDPSNKYLSGFTMTHISGAGKGDLNDFAFLPYSEFNTDAPTMNKETETAEVGYYSIELVETSVKAELTATDRVAFQRFTFNKGGDRKVRIDLQHELLEQYGNHSRSIYYKRINDTTVAGARTSNEWGQWQTVFFVAEFSEPIMEENLYAKLASESKLTPVDATEIGLADYRGYAEHQVMPNEPEPDATRLARRANDVMTHLNFGSGSDPITVKVAISGTSVEGAIKNLDADENDFNFDSVVTKNRKVWSEVLGDFELEGGKIADKTMFFTSLYRTFVAPFVYQDVDGKYRGMDGKVHQADDGFTNLSVYSMWDTFRASHPLKTIIDKDRSIDYARDLINKFKTGGVLPKWELHSDYTGEMVGYPAVSVIADIMVKHPEAFTQAEFELALNAADVSANFDESITNSWVPYKDAWSGDKRFTVMTRHGEYAEKLGYVPANVKWNTGEGNKPAYVEGLKQDKYDELVNESVAYGLENAYYDWTIAQIAQLAGNDEMFDRYMKRSETFKNYFDYNPNYYGKMLGKDKQSLGATGFMRPLYQVSGSVDPVFANNMSSQCLDENLTLSIPEGKDYDWCKDRKNLIQGDSFWPYRAEHRGEDFTEGNPWQWTWFAPQNLNGLANVMAGEVIDRTDYTLPEQITEQGKAAFLANLNALFNADSNADTTQSHDMSGFIGQFVMGNEPDHHVPYLYNWTSEPWKTQEYVNQAMNEFYHPTQEGLIGNEDVGQMSAWYIMSALGFYQVTPADPTYTIGRPIFDKAVIPVGDNGSFTITSTNNSEENIYVKSATINGNELGENLSFNHSDLKDGGVLHFVMTNDKSQALKSN</sequence>
<dbReference type="GO" id="GO:0000224">
    <property type="term" value="F:peptide-N4-(N-acetyl-beta-glucosaminyl)asparagine amidase activity"/>
    <property type="evidence" value="ECO:0007669"/>
    <property type="project" value="TreeGrafter"/>
</dbReference>
<dbReference type="FunFam" id="3.30.2080.10:FF:000001">
    <property type="entry name" value="Alpha-1,2-mannosidase subfamily"/>
    <property type="match status" value="1"/>
</dbReference>
<dbReference type="GO" id="GO:0030246">
    <property type="term" value="F:carbohydrate binding"/>
    <property type="evidence" value="ECO:0007669"/>
    <property type="project" value="InterPro"/>
</dbReference>
<protein>
    <submittedName>
        <fullName evidence="3">Alpha-mannosidase</fullName>
    </submittedName>
</protein>
<dbReference type="PROSITE" id="PS51257">
    <property type="entry name" value="PROKAR_LIPOPROTEIN"/>
    <property type="match status" value="1"/>
</dbReference>
<name>A0A1B9P392_ALILO</name>
<dbReference type="GO" id="GO:0005975">
    <property type="term" value="P:carbohydrate metabolic process"/>
    <property type="evidence" value="ECO:0007669"/>
    <property type="project" value="InterPro"/>
</dbReference>
<proteinExistence type="predicted"/>
<dbReference type="InterPro" id="IPR012939">
    <property type="entry name" value="Glyco_hydro_92"/>
</dbReference>
<dbReference type="InterPro" id="IPR008928">
    <property type="entry name" value="6-hairpin_glycosidase_sf"/>
</dbReference>
<dbReference type="SUPFAM" id="SSF48208">
    <property type="entry name" value="Six-hairpin glycosidases"/>
    <property type="match status" value="1"/>
</dbReference>
<dbReference type="Pfam" id="PF17678">
    <property type="entry name" value="Glyco_hydro_92N"/>
    <property type="match status" value="1"/>
</dbReference>
<dbReference type="PANTHER" id="PTHR12143:SF39">
    <property type="entry name" value="SECRETED PROTEIN"/>
    <property type="match status" value="1"/>
</dbReference>
<evidence type="ECO:0000259" key="1">
    <source>
        <dbReference type="Pfam" id="PF07971"/>
    </source>
</evidence>
<dbReference type="EMBL" id="MAJU01000004">
    <property type="protein sequence ID" value="OCH22982.1"/>
    <property type="molecule type" value="Genomic_DNA"/>
</dbReference>
<dbReference type="AlphaFoldDB" id="A0A1B9P392"/>
<comment type="caution">
    <text evidence="3">The sequence shown here is derived from an EMBL/GenBank/DDBJ whole genome shotgun (WGS) entry which is preliminary data.</text>
</comment>
<dbReference type="InterPro" id="IPR014718">
    <property type="entry name" value="GH-type_carb-bd"/>
</dbReference>
<dbReference type="Gene3D" id="3.30.2080.10">
    <property type="entry name" value="GH92 mannosidase domain"/>
    <property type="match status" value="1"/>
</dbReference>
<dbReference type="GO" id="GO:0006516">
    <property type="term" value="P:glycoprotein catabolic process"/>
    <property type="evidence" value="ECO:0007669"/>
    <property type="project" value="TreeGrafter"/>
</dbReference>
<evidence type="ECO:0000259" key="2">
    <source>
        <dbReference type="Pfam" id="PF17678"/>
    </source>
</evidence>
<dbReference type="Gene3D" id="1.20.1050.60">
    <property type="entry name" value="alpha-1,2-mannosidase"/>
    <property type="match status" value="1"/>
</dbReference>
<evidence type="ECO:0000313" key="4">
    <source>
        <dbReference type="Proteomes" id="UP000093523"/>
    </source>
</evidence>
<gene>
    <name evidence="3" type="ORF">A6E04_03505</name>
</gene>
<organism evidence="3 4">
    <name type="scientific">Aliivibrio logei</name>
    <name type="common">Vibrio logei</name>
    <dbReference type="NCBI Taxonomy" id="688"/>
    <lineage>
        <taxon>Bacteria</taxon>
        <taxon>Pseudomonadati</taxon>
        <taxon>Pseudomonadota</taxon>
        <taxon>Gammaproteobacteria</taxon>
        <taxon>Vibrionales</taxon>
        <taxon>Vibrionaceae</taxon>
        <taxon>Aliivibrio</taxon>
    </lineage>
</organism>